<evidence type="ECO:0000256" key="4">
    <source>
        <dbReference type="ARBA" id="ARBA00022833"/>
    </source>
</evidence>
<evidence type="ECO:0000256" key="2">
    <source>
        <dbReference type="ARBA" id="ARBA00022723"/>
    </source>
</evidence>
<dbReference type="GO" id="GO:0005634">
    <property type="term" value="C:nucleus"/>
    <property type="evidence" value="ECO:0007669"/>
    <property type="project" value="UniProtKB-SubCell"/>
</dbReference>
<dbReference type="InterPro" id="IPR033489">
    <property type="entry name" value="RBBP6"/>
</dbReference>
<feature type="domain" description="DWNN" evidence="10">
    <location>
        <begin position="4"/>
        <end position="75"/>
    </location>
</feature>
<evidence type="ECO:0000256" key="5">
    <source>
        <dbReference type="ARBA" id="ARBA00023242"/>
    </source>
</evidence>
<dbReference type="InterPro" id="IPR025829">
    <property type="entry name" value="Zn_knuckle_CX2CX3GHX4C"/>
</dbReference>
<dbReference type="GO" id="GO:0019899">
    <property type="term" value="F:enzyme binding"/>
    <property type="evidence" value="ECO:0007669"/>
    <property type="project" value="UniProtKB-ARBA"/>
</dbReference>
<feature type="compositionally biased region" description="Basic and acidic residues" evidence="7">
    <location>
        <begin position="1054"/>
        <end position="1063"/>
    </location>
</feature>
<dbReference type="InterPro" id="IPR013083">
    <property type="entry name" value="Znf_RING/FYVE/PHD"/>
</dbReference>
<evidence type="ECO:0000256" key="3">
    <source>
        <dbReference type="ARBA" id="ARBA00022771"/>
    </source>
</evidence>
<dbReference type="InterPro" id="IPR001841">
    <property type="entry name" value="Znf_RING"/>
</dbReference>
<dbReference type="SUPFAM" id="SSF57756">
    <property type="entry name" value="Retrovirus zinc finger-like domains"/>
    <property type="match status" value="1"/>
</dbReference>
<evidence type="ECO:0000259" key="8">
    <source>
        <dbReference type="PROSITE" id="PS50089"/>
    </source>
</evidence>
<evidence type="ECO:0000313" key="14">
    <source>
        <dbReference type="WBParaSite" id="mrna-Wban_08639"/>
    </source>
</evidence>
<feature type="region of interest" description="Disordered" evidence="7">
    <location>
        <begin position="307"/>
        <end position="326"/>
    </location>
</feature>
<feature type="region of interest" description="Disordered" evidence="7">
    <location>
        <begin position="539"/>
        <end position="624"/>
    </location>
</feature>
<dbReference type="SMART" id="SM01180">
    <property type="entry name" value="DWNN"/>
    <property type="match status" value="1"/>
</dbReference>
<dbReference type="InterPro" id="IPR014891">
    <property type="entry name" value="DWNN_domain"/>
</dbReference>
<name>J9FGP7_WUCBA</name>
<keyword evidence="5" id="KW-0539">Nucleus</keyword>
<feature type="region of interest" description="Disordered" evidence="7">
    <location>
        <begin position="682"/>
        <end position="797"/>
    </location>
</feature>
<evidence type="ECO:0000259" key="9">
    <source>
        <dbReference type="PROSITE" id="PS50158"/>
    </source>
</evidence>
<feature type="compositionally biased region" description="Basic and acidic residues" evidence="7">
    <location>
        <begin position="940"/>
        <end position="955"/>
    </location>
</feature>
<dbReference type="Proteomes" id="UP000093561">
    <property type="component" value="Unassembled WGS sequence"/>
</dbReference>
<evidence type="ECO:0000313" key="13">
    <source>
        <dbReference type="Proteomes" id="UP000093561"/>
    </source>
</evidence>
<feature type="compositionally biased region" description="Basic and acidic residues" evidence="7">
    <location>
        <begin position="1072"/>
        <end position="1085"/>
    </location>
</feature>
<feature type="compositionally biased region" description="Basic residues" evidence="7">
    <location>
        <begin position="1086"/>
        <end position="1095"/>
    </location>
</feature>
<reference evidence="11" key="2">
    <citation type="submission" date="2012-08" db="EMBL/GenBank/DDBJ databases">
        <title>The Genome Sequence of Wuchereria bancrofti.</title>
        <authorList>
            <consortium name="The Broad Institute Genome Sequencing Platform"/>
            <consortium name="Broad Institute Genome Sequencing Center for Infectious Disease"/>
            <person name="Nutman T.B."/>
            <person name="Fink D.L."/>
            <person name="Russ C."/>
            <person name="Young S."/>
            <person name="Zeng Q."/>
            <person name="Koehrsen M."/>
            <person name="Alvarado L."/>
            <person name="Berlin A."/>
            <person name="Borenstein D."/>
            <person name="Chapman S.B."/>
            <person name="Chen Z."/>
            <person name="Engels R."/>
            <person name="Freedman E."/>
            <person name="Gellesch M."/>
            <person name="Goldberg J."/>
            <person name="Griggs A."/>
            <person name="Gujja S."/>
            <person name="Heilman E.R."/>
            <person name="Heiman D."/>
            <person name="Hepburn T."/>
            <person name="Howarth C."/>
            <person name="Jen D."/>
            <person name="Larson L."/>
            <person name="Lewis B."/>
            <person name="Mehta T."/>
            <person name="Park D."/>
            <person name="Pearson M."/>
            <person name="Richards J."/>
            <person name="Roberts A."/>
            <person name="Saif S."/>
            <person name="Shea T."/>
            <person name="Shenoy N."/>
            <person name="Sisk P."/>
            <person name="Stolte C."/>
            <person name="Sykes S."/>
            <person name="Walk T."/>
            <person name="White J."/>
            <person name="Yandava C."/>
            <person name="Haas B."/>
            <person name="Henn M.R."/>
            <person name="Nusbaum C."/>
            <person name="Birren B."/>
        </authorList>
    </citation>
    <scope>NUCLEOTIDE SEQUENCE</scope>
</reference>
<dbReference type="Proteomes" id="UP000004810">
    <property type="component" value="Unassembled WGS sequence"/>
</dbReference>
<evidence type="ECO:0000259" key="10">
    <source>
        <dbReference type="PROSITE" id="PS51282"/>
    </source>
</evidence>
<feature type="compositionally biased region" description="Low complexity" evidence="7">
    <location>
        <begin position="563"/>
        <end position="582"/>
    </location>
</feature>
<protein>
    <submittedName>
        <fullName evidence="14">DWNN domain-containing protein</fullName>
    </submittedName>
</protein>
<feature type="compositionally biased region" description="Basic residues" evidence="7">
    <location>
        <begin position="707"/>
        <end position="717"/>
    </location>
</feature>
<dbReference type="CDD" id="cd16620">
    <property type="entry name" value="vRING-HC-C4C4_RBBP6"/>
    <property type="match status" value="1"/>
</dbReference>
<feature type="compositionally biased region" description="Acidic residues" evidence="7">
    <location>
        <begin position="876"/>
        <end position="887"/>
    </location>
</feature>
<feature type="region of interest" description="Disordered" evidence="7">
    <location>
        <begin position="347"/>
        <end position="387"/>
    </location>
</feature>
<dbReference type="SUPFAM" id="SSF57850">
    <property type="entry name" value="RING/U-box"/>
    <property type="match status" value="1"/>
</dbReference>
<dbReference type="InterPro" id="IPR001878">
    <property type="entry name" value="Znf_CCHC"/>
</dbReference>
<sequence length="1367" mass="155281">MSSIHYKFKATLEYKTLVFDGLHISITDLKKEICEKENIKAESFDLVLTNAHTKRQYTGDELIPRNSSVIVQRIPRDNAAKLPKVQDTTNSGIVIKSTPTEAPVVGHIDSEEFDKMTEEERLAHVKEVSTYKYLPSNFQKKTSSIMSGPPPPTYVCNRCSQSGHWYKNCPMLNTRRTTGITMDELMETTSDDPLAMLHPSGKYVVPIMHWKARQKKPEIAKPEPEIREIPPELKCPICSQLLRDAVLTTCCGDSFCADCLQQRLLETPNAKCPGTNCFQTAVSTDKLVPNLKMRQAAEAFKHGAVHNTTFESTNNSPRIDEQPVQSVSRVRIGLSGRPQQVQPAIVIHHQQQQQQQQSHQQQQQQQQQQETAATSPQSQIRTSSPTYVIQPNTNVTIPATLQSQMIIKQFSGNTVMPSPGITPAQSQPKVIAPTVVVPNVQQLAVAPPPLPLPVNVHQPPPGYPTILPSTQLMHVATSSSSESIASGTHTARSISAAHLTVPPLLLPPGVQPPPPGLSAVIFPRGPAPPPVKDAWDEYLERKDKESRQRAAAPSLRRRRRSTRSTSYSSSSTSSESSSGSSRSRSRSSSRDRNRSHRDKRRNDGREKHSSRRRDSRSPFRSSYASTRYHRDNLASSFNLYQHTSGGAAIGLPGASLIHHRIPSLLNSYCPSQYTLNQTSQATSYSSFSNGPVPNYRSSRTYLEERNRRHSPRSVQNRRRNESRERENDRKERIEERRRGRDGDERTRREDRERRAKEDSDREERRQKKDKYKRRQEKETKEIENSTEGRHGSTFKIEEEKDVGVVDLKEIVVDGEAKRETTPHVENKGTENDVGDVENSVEKENDTVDEALPDGVLAESGVSGFRTNHDDGSGAEAENENEGLDDEKEAGNTTTGVLVENKDKTEKKKHRKKKRKHRRHEEDRPEDDETGRKKHKKHKRSKEEKEQRKQEKEKRREERRRRRQERETEQVSAVESVANKGSEYEMSSVVTGIVDRDHENEITVDNKIITHEVKKAVVLKSVELMNSGTVEQKSEEKAIMESKPKDNQEGCGNGKKVDEKEGRSGDSSSLPKSNERKNVREHPKHEKDRRRKRDLSRKRDESQDDSRITRKRNDEKETKRSEEKDSRKQGDKFRKNDRKDEKFENKRWDNREGKTKGGEREPKRSGNAEKVEPEMKKESRHKEHGDKRKSDTGRSDHKRPRLRSHGSHDEQRNASNKSDQKILSEISDMKKVAEVDEIGPVVRNETDPLLLSKKKSGLNSRTASKIVDSVDGTKVHEASDQKVLDEIKVSVEKELERKVEALPTSSNYNMPNLTVELKSGGEKRVTRENIFEGATPYFNARQKIKMILLSESERKAADRSSKKKSGVK</sequence>
<feature type="compositionally biased region" description="Polar residues" evidence="7">
    <location>
        <begin position="682"/>
        <end position="700"/>
    </location>
</feature>
<feature type="compositionally biased region" description="Basic and acidic residues" evidence="7">
    <location>
        <begin position="718"/>
        <end position="766"/>
    </location>
</feature>
<organism evidence="11 12">
    <name type="scientific">Wuchereria bancrofti</name>
    <dbReference type="NCBI Taxonomy" id="6293"/>
    <lineage>
        <taxon>Eukaryota</taxon>
        <taxon>Metazoa</taxon>
        <taxon>Ecdysozoa</taxon>
        <taxon>Nematoda</taxon>
        <taxon>Chromadorea</taxon>
        <taxon>Rhabditida</taxon>
        <taxon>Spirurina</taxon>
        <taxon>Spiruromorpha</taxon>
        <taxon>Filarioidea</taxon>
        <taxon>Onchocercidae</taxon>
        <taxon>Wuchereria</taxon>
    </lineage>
</organism>
<feature type="compositionally biased region" description="Basic and acidic residues" evidence="7">
    <location>
        <begin position="775"/>
        <end position="797"/>
    </location>
</feature>
<dbReference type="Gene3D" id="4.10.60.10">
    <property type="entry name" value="Zinc finger, CCHC-type"/>
    <property type="match status" value="1"/>
</dbReference>
<feature type="compositionally biased region" description="Basic residues" evidence="7">
    <location>
        <begin position="583"/>
        <end position="599"/>
    </location>
</feature>
<reference evidence="13" key="3">
    <citation type="submission" date="2015-03" db="EMBL/GenBank/DDBJ databases">
        <title>Wuchereria bancrofti Genome Sequencing Papua New Guinea Strain.</title>
        <authorList>
            <person name="Small S.T."/>
            <person name="Serre D."/>
            <person name="Zimmerman P.A."/>
        </authorList>
    </citation>
    <scope>NUCLEOTIDE SEQUENCE [LARGE SCALE GENOMIC DNA]</scope>
    <source>
        <strain evidence="13">pt0022</strain>
    </source>
</reference>
<feature type="compositionally biased region" description="Basic residues" evidence="7">
    <location>
        <begin position="906"/>
        <end position="918"/>
    </location>
</feature>
<feature type="compositionally biased region" description="Basic and acidic residues" evidence="7">
    <location>
        <begin position="1031"/>
        <end position="1047"/>
    </location>
</feature>
<feature type="compositionally biased region" description="Basic and acidic residues" evidence="7">
    <location>
        <begin position="1096"/>
        <end position="1194"/>
    </location>
</feature>
<keyword evidence="4" id="KW-0862">Zinc</keyword>
<feature type="compositionally biased region" description="Basic and acidic residues" evidence="7">
    <location>
        <begin position="1205"/>
        <end position="1224"/>
    </location>
</feature>
<accession>J9FGP7</accession>
<feature type="domain" description="CCHC-type" evidence="9">
    <location>
        <begin position="156"/>
        <end position="170"/>
    </location>
</feature>
<dbReference type="GO" id="GO:0006397">
    <property type="term" value="P:mRNA processing"/>
    <property type="evidence" value="ECO:0007669"/>
    <property type="project" value="InterPro"/>
</dbReference>
<dbReference type="Gene3D" id="3.30.40.10">
    <property type="entry name" value="Zinc/RING finger domain, C3HC4 (zinc finger)"/>
    <property type="match status" value="1"/>
</dbReference>
<dbReference type="GO" id="GO:0008270">
    <property type="term" value="F:zinc ion binding"/>
    <property type="evidence" value="ECO:0007669"/>
    <property type="project" value="UniProtKB-KW"/>
</dbReference>
<dbReference type="PROSITE" id="PS50158">
    <property type="entry name" value="ZF_CCHC"/>
    <property type="match status" value="1"/>
</dbReference>
<proteinExistence type="predicted"/>
<dbReference type="Gene3D" id="3.10.20.90">
    <property type="entry name" value="Phosphatidylinositol 3-kinase Catalytic Subunit, Chain A, domain 1"/>
    <property type="match status" value="1"/>
</dbReference>
<feature type="compositionally biased region" description="Low complexity" evidence="7">
    <location>
        <begin position="347"/>
        <end position="379"/>
    </location>
</feature>
<feature type="region of interest" description="Disordered" evidence="7">
    <location>
        <begin position="1025"/>
        <end position="1224"/>
    </location>
</feature>
<dbReference type="PANTHER" id="PTHR15439:SF0">
    <property type="entry name" value="CELL DIVISION CYCLE AND APOPTOSIS REGULATOR PROTEIN 1-RELATED"/>
    <property type="match status" value="1"/>
</dbReference>
<comment type="subcellular location">
    <subcellularLocation>
        <location evidence="1">Nucleus</location>
    </subcellularLocation>
</comment>
<keyword evidence="3 6" id="KW-0863">Zinc-finger</keyword>
<dbReference type="Pfam" id="PF08783">
    <property type="entry name" value="DWNN"/>
    <property type="match status" value="1"/>
</dbReference>
<dbReference type="GO" id="GO:0016567">
    <property type="term" value="P:protein ubiquitination"/>
    <property type="evidence" value="ECO:0007669"/>
    <property type="project" value="InterPro"/>
</dbReference>
<evidence type="ECO:0000256" key="7">
    <source>
        <dbReference type="SAM" id="MobiDB-lite"/>
    </source>
</evidence>
<dbReference type="InterPro" id="IPR036875">
    <property type="entry name" value="Znf_CCHC_sf"/>
</dbReference>
<feature type="domain" description="RING-type" evidence="8">
    <location>
        <begin position="235"/>
        <end position="273"/>
    </location>
</feature>
<evidence type="ECO:0000313" key="11">
    <source>
        <dbReference type="EMBL" id="EJW88827.1"/>
    </source>
</evidence>
<dbReference type="Pfam" id="PF13696">
    <property type="entry name" value="zf-CCHC_2"/>
    <property type="match status" value="1"/>
</dbReference>
<feature type="compositionally biased region" description="Basic residues" evidence="7">
    <location>
        <begin position="1195"/>
        <end position="1204"/>
    </location>
</feature>
<evidence type="ECO:0000313" key="12">
    <source>
        <dbReference type="Proteomes" id="UP000004810"/>
    </source>
</evidence>
<dbReference type="GO" id="GO:0006511">
    <property type="term" value="P:ubiquitin-dependent protein catabolic process"/>
    <property type="evidence" value="ECO:0007669"/>
    <property type="project" value="TreeGrafter"/>
</dbReference>
<gene>
    <name evidence="11" type="ORF">WUBG_00263</name>
</gene>
<dbReference type="EMBL" id="ADBV01000037">
    <property type="protein sequence ID" value="EJW88827.1"/>
    <property type="molecule type" value="Genomic_DNA"/>
</dbReference>
<reference evidence="13" key="4">
    <citation type="journal article" date="2016" name="Mol. Ecol.">
        <title>Population genomics of the filarial nematode parasite Wuchereria bancrofti from mosquitoes.</title>
        <authorList>
            <person name="Small S.T."/>
            <person name="Reimer L.J."/>
            <person name="Tisch D.J."/>
            <person name="King C.L."/>
            <person name="Christensen B.M."/>
            <person name="Siba P.M."/>
            <person name="Kazura J.W."/>
            <person name="Serre D."/>
            <person name="Zimmerman P.A."/>
        </authorList>
    </citation>
    <scope>NUCLEOTIDE SEQUENCE</scope>
    <source>
        <strain evidence="13">pt0022</strain>
    </source>
</reference>
<dbReference type="WBParaSite" id="mrna-Wban_08639">
    <property type="protein sequence ID" value="mrna-Wban_08639"/>
    <property type="gene ID" value="Wban_08639"/>
</dbReference>
<dbReference type="Pfam" id="PF13923">
    <property type="entry name" value="zf-C3HC4_2"/>
    <property type="match status" value="1"/>
</dbReference>
<feature type="compositionally biased region" description="Basic and acidic residues" evidence="7">
    <location>
        <begin position="815"/>
        <end position="830"/>
    </location>
</feature>
<dbReference type="GO" id="GO:0061630">
    <property type="term" value="F:ubiquitin protein ligase activity"/>
    <property type="evidence" value="ECO:0007669"/>
    <property type="project" value="InterPro"/>
</dbReference>
<feature type="compositionally biased region" description="Basic and acidic residues" evidence="7">
    <location>
        <begin position="539"/>
        <end position="548"/>
    </location>
</feature>
<keyword evidence="2" id="KW-0479">Metal-binding</keyword>
<dbReference type="PROSITE" id="PS51282">
    <property type="entry name" value="DWNN"/>
    <property type="match status" value="1"/>
</dbReference>
<dbReference type="PANTHER" id="PTHR15439">
    <property type="entry name" value="RETINOBLASTOMA-BINDING PROTEIN 6"/>
    <property type="match status" value="1"/>
</dbReference>
<evidence type="ECO:0000256" key="1">
    <source>
        <dbReference type="ARBA" id="ARBA00004123"/>
    </source>
</evidence>
<dbReference type="PROSITE" id="PS50089">
    <property type="entry name" value="ZF_RING_2"/>
    <property type="match status" value="1"/>
</dbReference>
<evidence type="ECO:0000256" key="6">
    <source>
        <dbReference type="PROSITE-ProRule" id="PRU00047"/>
    </source>
</evidence>
<feature type="region of interest" description="Disordered" evidence="7">
    <location>
        <begin position="815"/>
        <end position="985"/>
    </location>
</feature>
<dbReference type="GO" id="GO:0003676">
    <property type="term" value="F:nucleic acid binding"/>
    <property type="evidence" value="ECO:0007669"/>
    <property type="project" value="InterPro"/>
</dbReference>
<reference evidence="12" key="1">
    <citation type="submission" date="2012-08" db="EMBL/GenBank/DDBJ databases">
        <title>The Genome Sequence of Wuchereria bancrofti.</title>
        <authorList>
            <person name="Nutman T.B."/>
            <person name="Fink D.L."/>
            <person name="Russ C."/>
            <person name="Young S."/>
            <person name="Zeng Q."/>
            <person name="Koehrsen M."/>
            <person name="Alvarado L."/>
            <person name="Berlin A."/>
            <person name="Chapman S.B."/>
            <person name="Chen Z."/>
            <person name="Freedman E."/>
            <person name="Gellesch M."/>
            <person name="Goldberg J."/>
            <person name="Griggs A."/>
            <person name="Gujja S."/>
            <person name="Heilman E.R."/>
            <person name="Heiman D."/>
            <person name="Hepburn T."/>
            <person name="Howarth C."/>
            <person name="Jen D."/>
            <person name="Larson L."/>
            <person name="Lewis B."/>
            <person name="Mehta T."/>
            <person name="Park D."/>
            <person name="Pearson M."/>
            <person name="Roberts A."/>
            <person name="Saif S."/>
            <person name="Shea T."/>
            <person name="Shenoy N."/>
            <person name="Sisk P."/>
            <person name="Stolte C."/>
            <person name="Sykes S."/>
            <person name="Walk T."/>
            <person name="White J."/>
            <person name="Yandava C."/>
            <person name="Haas B."/>
            <person name="Henn M.R."/>
            <person name="Nusbaum C."/>
            <person name="Birren B."/>
        </authorList>
    </citation>
    <scope>NUCLEOTIDE SEQUENCE [LARGE SCALE GENOMIC DNA]</scope>
    <source>
        <strain evidence="12">NA</strain>
    </source>
</reference>
<reference evidence="14" key="5">
    <citation type="submission" date="2024-02" db="UniProtKB">
        <authorList>
            <consortium name="WormBaseParasite"/>
        </authorList>
    </citation>
    <scope>IDENTIFICATION</scope>
    <source>
        <strain evidence="14">pt0022</strain>
    </source>
</reference>